<dbReference type="Gene3D" id="3.30.565.10">
    <property type="entry name" value="Histidine kinase-like ATPase, C-terminal domain"/>
    <property type="match status" value="1"/>
</dbReference>
<dbReference type="CDD" id="cd00130">
    <property type="entry name" value="PAS"/>
    <property type="match status" value="1"/>
</dbReference>
<dbReference type="SUPFAM" id="SSF55874">
    <property type="entry name" value="ATPase domain of HSP90 chaperone/DNA topoisomerase II/histidine kinase"/>
    <property type="match status" value="1"/>
</dbReference>
<accession>A0A510Y2M6</accession>
<dbReference type="EC" id="2.7.13.3" evidence="2"/>
<evidence type="ECO:0000259" key="7">
    <source>
        <dbReference type="PROSITE" id="PS50109"/>
    </source>
</evidence>
<evidence type="ECO:0000256" key="3">
    <source>
        <dbReference type="ARBA" id="ARBA00022553"/>
    </source>
</evidence>
<dbReference type="SMART" id="SM00387">
    <property type="entry name" value="HATPase_c"/>
    <property type="match status" value="1"/>
</dbReference>
<evidence type="ECO:0000256" key="1">
    <source>
        <dbReference type="ARBA" id="ARBA00000085"/>
    </source>
</evidence>
<keyword evidence="3" id="KW-0597">Phosphoprotein</keyword>
<evidence type="ECO:0000256" key="2">
    <source>
        <dbReference type="ARBA" id="ARBA00012438"/>
    </source>
</evidence>
<dbReference type="GO" id="GO:0016020">
    <property type="term" value="C:membrane"/>
    <property type="evidence" value="ECO:0007669"/>
    <property type="project" value="UniProtKB-SubCell"/>
</dbReference>
<dbReference type="SUPFAM" id="SSF55785">
    <property type="entry name" value="PYP-like sensor domain (PAS domain)"/>
    <property type="match status" value="1"/>
</dbReference>
<evidence type="ECO:0000256" key="5">
    <source>
        <dbReference type="ARBA" id="ARBA00022777"/>
    </source>
</evidence>
<dbReference type="SMART" id="SM00388">
    <property type="entry name" value="HisKA"/>
    <property type="match status" value="1"/>
</dbReference>
<dbReference type="InterPro" id="IPR036097">
    <property type="entry name" value="HisK_dim/P_sf"/>
</dbReference>
<comment type="catalytic activity">
    <reaction evidence="1">
        <text>ATP + protein L-histidine = ADP + protein N-phospho-L-histidine.</text>
        <dbReference type="EC" id="2.7.13.3"/>
    </reaction>
</comment>
<evidence type="ECO:0000313" key="8">
    <source>
        <dbReference type="EMBL" id="GEK56877.1"/>
    </source>
</evidence>
<keyword evidence="6" id="KW-0472">Membrane</keyword>
<dbReference type="InterPro" id="IPR035965">
    <property type="entry name" value="PAS-like_dom_sf"/>
</dbReference>
<dbReference type="InterPro" id="IPR003661">
    <property type="entry name" value="HisK_dim/P_dom"/>
</dbReference>
<dbReference type="GO" id="GO:0000156">
    <property type="term" value="F:phosphorelay response regulator activity"/>
    <property type="evidence" value="ECO:0007669"/>
    <property type="project" value="TreeGrafter"/>
</dbReference>
<proteinExistence type="predicted"/>
<dbReference type="OrthoDB" id="9812358at2"/>
<protein>
    <recommendedName>
        <fullName evidence="2">histidine kinase</fullName>
        <ecNumber evidence="2">2.7.13.3</ecNumber>
    </recommendedName>
</protein>
<sequence length="506" mass="56795">MPSIESYIGTPSTTDNKLWSVFLDSDIQTNLDSICDLVLSIFDAKSCTIIANFPQSRVNLSQRGDVTNVCDADLKHDQFVESLINESQSAGSEGDTKAYRLVSPIILPSNLKFGWLIVERISTQPLTSKEVSVFGVLQKDIVNHLVQRKQIVEQKKAAELQATITQLNRDFIFIKDENFKIVYANDAFINSYPPSMHDKVIGYTTVESFEAKEADLFLEQDKIAFEKGLSKVVENIHMPNGNRIIVETTKKRFEDKSGAPLILCVCRDLTEKEGLINRLKKANRELDEFTSIASHDLRAPLNAIKRLLEWISDDCETLLPDEHLENFQLVISRANRMQTLLEDLLKYAKIDQCDVTLSTTTLEAVYQDVAQLLDIPSSMTINIDSGNSQINIPAVPFKTVILNLLSNAIKHNDKTHGIINISLRPALHYYVIEVTDNGPGIEPKYFSLIFQLFQTLRSRDEVEGTGIGLSVVKKHVTNFGGKVDVSSNGKTGTTFTIFWPKQHLNS</sequence>
<evidence type="ECO:0000256" key="6">
    <source>
        <dbReference type="ARBA" id="ARBA00023136"/>
    </source>
</evidence>
<dbReference type="PRINTS" id="PR00344">
    <property type="entry name" value="BCTRLSENSOR"/>
</dbReference>
<dbReference type="EMBL" id="BJUM01000060">
    <property type="protein sequence ID" value="GEK56877.1"/>
    <property type="molecule type" value="Genomic_DNA"/>
</dbReference>
<dbReference type="Gene3D" id="3.30.450.20">
    <property type="entry name" value="PAS domain"/>
    <property type="match status" value="1"/>
</dbReference>
<dbReference type="GO" id="GO:0000155">
    <property type="term" value="F:phosphorelay sensor kinase activity"/>
    <property type="evidence" value="ECO:0007669"/>
    <property type="project" value="InterPro"/>
</dbReference>
<dbReference type="Gene3D" id="1.10.287.130">
    <property type="match status" value="1"/>
</dbReference>
<dbReference type="AlphaFoldDB" id="A0A510Y2M6"/>
<dbReference type="GO" id="GO:0030295">
    <property type="term" value="F:protein kinase activator activity"/>
    <property type="evidence" value="ECO:0007669"/>
    <property type="project" value="TreeGrafter"/>
</dbReference>
<comment type="caution">
    <text evidence="8">The sequence shown here is derived from an EMBL/GenBank/DDBJ whole genome shotgun (WGS) entry which is preliminary data.</text>
</comment>
<dbReference type="RefSeq" id="WP_089347925.1">
    <property type="nucleotide sequence ID" value="NZ_BJUM01000060.1"/>
</dbReference>
<reference evidence="8 9" key="1">
    <citation type="submission" date="2019-07" db="EMBL/GenBank/DDBJ databases">
        <title>Whole genome shotgun sequence of Pseudoalteromonas espejiana NBRC 102222.</title>
        <authorList>
            <person name="Hosoyama A."/>
            <person name="Uohara A."/>
            <person name="Ohji S."/>
            <person name="Ichikawa N."/>
        </authorList>
    </citation>
    <scope>NUCLEOTIDE SEQUENCE [LARGE SCALE GENOMIC DNA]</scope>
    <source>
        <strain evidence="8 9">NBRC 102222</strain>
    </source>
</reference>
<dbReference type="Pfam" id="PF00512">
    <property type="entry name" value="HisKA"/>
    <property type="match status" value="1"/>
</dbReference>
<dbReference type="CDD" id="cd00082">
    <property type="entry name" value="HisKA"/>
    <property type="match status" value="1"/>
</dbReference>
<dbReference type="PANTHER" id="PTHR42878">
    <property type="entry name" value="TWO-COMPONENT HISTIDINE KINASE"/>
    <property type="match status" value="1"/>
</dbReference>
<dbReference type="Pfam" id="PF02518">
    <property type="entry name" value="HATPase_c"/>
    <property type="match status" value="1"/>
</dbReference>
<dbReference type="PANTHER" id="PTHR42878:SF15">
    <property type="entry name" value="BACTERIOPHYTOCHROME"/>
    <property type="match status" value="1"/>
</dbReference>
<dbReference type="InterPro" id="IPR005467">
    <property type="entry name" value="His_kinase_dom"/>
</dbReference>
<dbReference type="InterPro" id="IPR000014">
    <property type="entry name" value="PAS"/>
</dbReference>
<dbReference type="InterPro" id="IPR050351">
    <property type="entry name" value="BphY/WalK/GraS-like"/>
</dbReference>
<gene>
    <name evidence="8" type="ORF">PES01_37220</name>
</gene>
<name>A0A510Y2M6_9GAMM</name>
<dbReference type="InterPro" id="IPR003594">
    <property type="entry name" value="HATPase_dom"/>
</dbReference>
<dbReference type="GO" id="GO:0007234">
    <property type="term" value="P:osmosensory signaling via phosphorelay pathway"/>
    <property type="evidence" value="ECO:0007669"/>
    <property type="project" value="TreeGrafter"/>
</dbReference>
<dbReference type="PROSITE" id="PS50109">
    <property type="entry name" value="HIS_KIN"/>
    <property type="match status" value="1"/>
</dbReference>
<organism evidence="8 9">
    <name type="scientific">Pseudoalteromonas espejiana</name>
    <dbReference type="NCBI Taxonomy" id="28107"/>
    <lineage>
        <taxon>Bacteria</taxon>
        <taxon>Pseudomonadati</taxon>
        <taxon>Pseudomonadota</taxon>
        <taxon>Gammaproteobacteria</taxon>
        <taxon>Alteromonadales</taxon>
        <taxon>Pseudoalteromonadaceae</taxon>
        <taxon>Pseudoalteromonas</taxon>
    </lineage>
</organism>
<dbReference type="InterPro" id="IPR004358">
    <property type="entry name" value="Sig_transdc_His_kin-like_C"/>
</dbReference>
<dbReference type="Proteomes" id="UP000321419">
    <property type="component" value="Unassembled WGS sequence"/>
</dbReference>
<keyword evidence="9" id="KW-1185">Reference proteome</keyword>
<keyword evidence="4" id="KW-0808">Transferase</keyword>
<dbReference type="Pfam" id="PF13426">
    <property type="entry name" value="PAS_9"/>
    <property type="match status" value="1"/>
</dbReference>
<dbReference type="NCBIfam" id="TIGR00229">
    <property type="entry name" value="sensory_box"/>
    <property type="match status" value="1"/>
</dbReference>
<feature type="domain" description="Histidine kinase" evidence="7">
    <location>
        <begin position="292"/>
        <end position="503"/>
    </location>
</feature>
<dbReference type="InterPro" id="IPR036890">
    <property type="entry name" value="HATPase_C_sf"/>
</dbReference>
<keyword evidence="5" id="KW-0418">Kinase</keyword>
<dbReference type="SUPFAM" id="SSF47384">
    <property type="entry name" value="Homodimeric domain of signal transducing histidine kinase"/>
    <property type="match status" value="1"/>
</dbReference>
<evidence type="ECO:0000313" key="9">
    <source>
        <dbReference type="Proteomes" id="UP000321419"/>
    </source>
</evidence>
<evidence type="ECO:0000256" key="4">
    <source>
        <dbReference type="ARBA" id="ARBA00022679"/>
    </source>
</evidence>